<evidence type="ECO:0000259" key="2">
    <source>
        <dbReference type="PROSITE" id="PS50112"/>
    </source>
</evidence>
<dbReference type="GO" id="GO:0006355">
    <property type="term" value="P:regulation of DNA-templated transcription"/>
    <property type="evidence" value="ECO:0007669"/>
    <property type="project" value="InterPro"/>
</dbReference>
<dbReference type="Pfam" id="PF00989">
    <property type="entry name" value="PAS"/>
    <property type="match status" value="1"/>
</dbReference>
<dbReference type="EMBL" id="SRLB01000023">
    <property type="protein sequence ID" value="TGD95937.1"/>
    <property type="molecule type" value="Genomic_DNA"/>
</dbReference>
<evidence type="ECO:0000313" key="3">
    <source>
        <dbReference type="EMBL" id="TGD95937.1"/>
    </source>
</evidence>
<name>A0A4Z0NJN5_9HYPH</name>
<dbReference type="InterPro" id="IPR035965">
    <property type="entry name" value="PAS-like_dom_sf"/>
</dbReference>
<feature type="region of interest" description="Disordered" evidence="1">
    <location>
        <begin position="128"/>
        <end position="149"/>
    </location>
</feature>
<evidence type="ECO:0000256" key="1">
    <source>
        <dbReference type="SAM" id="MobiDB-lite"/>
    </source>
</evidence>
<dbReference type="Proteomes" id="UP000297535">
    <property type="component" value="Unassembled WGS sequence"/>
</dbReference>
<dbReference type="InterPro" id="IPR000014">
    <property type="entry name" value="PAS"/>
</dbReference>
<feature type="compositionally biased region" description="Basic residues" evidence="1">
    <location>
        <begin position="140"/>
        <end position="149"/>
    </location>
</feature>
<dbReference type="CDD" id="cd00130">
    <property type="entry name" value="PAS"/>
    <property type="match status" value="1"/>
</dbReference>
<feature type="domain" description="PAS" evidence="2">
    <location>
        <begin position="57"/>
        <end position="115"/>
    </location>
</feature>
<organism evidence="3 4">
    <name type="scientific">Methylobacterium nonmethylotrophicum</name>
    <dbReference type="NCBI Taxonomy" id="1141884"/>
    <lineage>
        <taxon>Bacteria</taxon>
        <taxon>Pseudomonadati</taxon>
        <taxon>Pseudomonadota</taxon>
        <taxon>Alphaproteobacteria</taxon>
        <taxon>Hyphomicrobiales</taxon>
        <taxon>Methylobacteriaceae</taxon>
        <taxon>Methylobacterium</taxon>
    </lineage>
</organism>
<sequence>MRAGLRPSCGRGGCLPAAPRRDERAWPRRMPVMARDARSGWRGALARLFGGGRGAAERLLAGCPDLVAEIDRAGRLLSASPASLALTGRTPGALAGLSLAELIHPEDRAGLAALLAGGGALVHRLSPMPTGAGSGSRPACPRKARLSWR</sequence>
<dbReference type="SMART" id="SM00091">
    <property type="entry name" value="PAS"/>
    <property type="match status" value="1"/>
</dbReference>
<protein>
    <submittedName>
        <fullName evidence="3">PAS domain-containing protein</fullName>
    </submittedName>
</protein>
<accession>A0A4Z0NJN5</accession>
<gene>
    <name evidence="3" type="ORF">EU555_25480</name>
</gene>
<dbReference type="SUPFAM" id="SSF55785">
    <property type="entry name" value="PYP-like sensor domain (PAS domain)"/>
    <property type="match status" value="1"/>
</dbReference>
<keyword evidence="4" id="KW-1185">Reference proteome</keyword>
<dbReference type="AlphaFoldDB" id="A0A4Z0NJN5"/>
<dbReference type="InterPro" id="IPR013767">
    <property type="entry name" value="PAS_fold"/>
</dbReference>
<reference evidence="3 4" key="1">
    <citation type="submission" date="2019-04" db="EMBL/GenBank/DDBJ databases">
        <authorList>
            <person name="Feng G."/>
            <person name="Zhu H."/>
        </authorList>
    </citation>
    <scope>NUCLEOTIDE SEQUENCE [LARGE SCALE GENOMIC DNA]</scope>
    <source>
        <strain evidence="3 4">6HR-1</strain>
    </source>
</reference>
<dbReference type="Gene3D" id="3.30.450.20">
    <property type="entry name" value="PAS domain"/>
    <property type="match status" value="1"/>
</dbReference>
<comment type="caution">
    <text evidence="3">The sequence shown here is derived from an EMBL/GenBank/DDBJ whole genome shotgun (WGS) entry which is preliminary data.</text>
</comment>
<evidence type="ECO:0000313" key="4">
    <source>
        <dbReference type="Proteomes" id="UP000297535"/>
    </source>
</evidence>
<dbReference type="PROSITE" id="PS50112">
    <property type="entry name" value="PAS"/>
    <property type="match status" value="1"/>
</dbReference>
<proteinExistence type="predicted"/>